<reference evidence="4" key="1">
    <citation type="submission" date="2021-01" db="EMBL/GenBank/DDBJ databases">
        <title>Genome sequence of strain Noviherbaspirillum sp. DKR-6.</title>
        <authorList>
            <person name="Chaudhary D.K."/>
        </authorList>
    </citation>
    <scope>NUCLEOTIDE SEQUENCE</scope>
    <source>
        <strain evidence="4">DKR-6</strain>
    </source>
</reference>
<accession>A0A934SRG1</accession>
<feature type="chain" id="PRO_5036820093" evidence="2">
    <location>
        <begin position="23"/>
        <end position="378"/>
    </location>
</feature>
<keyword evidence="1" id="KW-1133">Transmembrane helix</keyword>
<dbReference type="Pfam" id="PF26514">
    <property type="entry name" value="DUF8173"/>
    <property type="match status" value="1"/>
</dbReference>
<feature type="transmembrane region" description="Helical" evidence="1">
    <location>
        <begin position="253"/>
        <end position="278"/>
    </location>
</feature>
<evidence type="ECO:0000256" key="2">
    <source>
        <dbReference type="SAM" id="SignalP"/>
    </source>
</evidence>
<protein>
    <submittedName>
        <fullName evidence="4">Polymer-forming cytoskeletal protein</fullName>
    </submittedName>
</protein>
<organism evidence="4 5">
    <name type="scientific">Noviherbaspirillum pedocola</name>
    <dbReference type="NCBI Taxonomy" id="2801341"/>
    <lineage>
        <taxon>Bacteria</taxon>
        <taxon>Pseudomonadati</taxon>
        <taxon>Pseudomonadota</taxon>
        <taxon>Betaproteobacteria</taxon>
        <taxon>Burkholderiales</taxon>
        <taxon>Oxalobacteraceae</taxon>
        <taxon>Noviherbaspirillum</taxon>
    </lineage>
</organism>
<dbReference type="AlphaFoldDB" id="A0A934SRG1"/>
<keyword evidence="1" id="KW-0812">Transmembrane</keyword>
<keyword evidence="2" id="KW-0732">Signal</keyword>
<evidence type="ECO:0000313" key="4">
    <source>
        <dbReference type="EMBL" id="MBK4734135.1"/>
    </source>
</evidence>
<feature type="transmembrane region" description="Helical" evidence="1">
    <location>
        <begin position="212"/>
        <end position="233"/>
    </location>
</feature>
<dbReference type="RefSeq" id="WP_200590908.1">
    <property type="nucleotide sequence ID" value="NZ_JAEPBG010000002.1"/>
</dbReference>
<dbReference type="InterPro" id="IPR058486">
    <property type="entry name" value="DUF8173"/>
</dbReference>
<dbReference type="EMBL" id="JAEPBG010000002">
    <property type="protein sequence ID" value="MBK4734135.1"/>
    <property type="molecule type" value="Genomic_DNA"/>
</dbReference>
<comment type="caution">
    <text evidence="4">The sequence shown here is derived from an EMBL/GenBank/DDBJ whole genome shotgun (WGS) entry which is preliminary data.</text>
</comment>
<feature type="transmembrane region" description="Helical" evidence="1">
    <location>
        <begin position="322"/>
        <end position="338"/>
    </location>
</feature>
<keyword evidence="5" id="KW-1185">Reference proteome</keyword>
<evidence type="ECO:0000259" key="3">
    <source>
        <dbReference type="Pfam" id="PF26514"/>
    </source>
</evidence>
<sequence length="378" mass="39177">MSSCFPIAAALVLATLPLFAVADNETVKSSAAETRYLSGGVVKVNVPVEGDLYAFGGQVNVAQSVSGLATLAAGDVRAAGDMGGDLRAAGGRVNIDARVGKDLSAAGGEVHLGPAAQVLGNASIAGGEVAINGSIDGNAKVYAGKITLAGRVGGDARLVGDELQLLPGAVIVGNLHYASRNPLSDEQRHLVRGQVIREDEERPAAAQVKSGFWFHPMFGLSMLACGSLLFLLFPNAIGGVQQSIGQAPLRSALLGLATLVALPLLALFFVLTIIGIPIGFTLMLMYPLVLMLGYLGAAFVIGRKACETLRQHDGTTTPARQILFFALALVLLGIVAGIPFLGRILVFFALITGIGGWAGWAYRRLRQQRAVPGSEVAV</sequence>
<feature type="signal peptide" evidence="2">
    <location>
        <begin position="1"/>
        <end position="22"/>
    </location>
</feature>
<feature type="domain" description="DUF8173" evidence="3">
    <location>
        <begin position="222"/>
        <end position="355"/>
    </location>
</feature>
<evidence type="ECO:0000313" key="5">
    <source>
        <dbReference type="Proteomes" id="UP000622890"/>
    </source>
</evidence>
<dbReference type="Proteomes" id="UP000622890">
    <property type="component" value="Unassembled WGS sequence"/>
</dbReference>
<gene>
    <name evidence="4" type="ORF">JJB74_05890</name>
</gene>
<feature type="transmembrane region" description="Helical" evidence="1">
    <location>
        <begin position="344"/>
        <end position="362"/>
    </location>
</feature>
<proteinExistence type="predicted"/>
<evidence type="ECO:0000256" key="1">
    <source>
        <dbReference type="SAM" id="Phobius"/>
    </source>
</evidence>
<keyword evidence="1" id="KW-0472">Membrane</keyword>
<feature type="transmembrane region" description="Helical" evidence="1">
    <location>
        <begin position="284"/>
        <end position="301"/>
    </location>
</feature>
<name>A0A934SRG1_9BURK</name>